<sequence>MADQPGRPPRDARADFALASIALVAVKAGLLPALVLAPWTGALLAYVCRRMWQ</sequence>
<comment type="caution">
    <text evidence="2">The sequence shown here is derived from an EMBL/GenBank/DDBJ whole genome shotgun (WGS) entry which is preliminary data.</text>
</comment>
<evidence type="ECO:0000313" key="3">
    <source>
        <dbReference type="Proteomes" id="UP000635853"/>
    </source>
</evidence>
<evidence type="ECO:0000256" key="1">
    <source>
        <dbReference type="SAM" id="Phobius"/>
    </source>
</evidence>
<reference evidence="3" key="1">
    <citation type="submission" date="2021-01" db="EMBL/GenBank/DDBJ databases">
        <title>Draft genomes of Rhodovulum sulfidophilum.</title>
        <authorList>
            <person name="Guzman M.S."/>
        </authorList>
    </citation>
    <scope>NUCLEOTIDE SEQUENCE [LARGE SCALE GENOMIC DNA]</scope>
    <source>
        <strain evidence="3">AB19</strain>
    </source>
</reference>
<gene>
    <name evidence="2" type="ORF">JMJ92_20200</name>
</gene>
<name>A0ABS1RL86_9RHOB</name>
<dbReference type="EMBL" id="JAESIL010000147">
    <property type="protein sequence ID" value="MBL3580447.1"/>
    <property type="molecule type" value="Genomic_DNA"/>
</dbReference>
<evidence type="ECO:0008006" key="4">
    <source>
        <dbReference type="Google" id="ProtNLM"/>
    </source>
</evidence>
<dbReference type="Proteomes" id="UP000635853">
    <property type="component" value="Unassembled WGS sequence"/>
</dbReference>
<organism evidence="2 3">
    <name type="scientific">Rhodovulum visakhapatnamense</name>
    <dbReference type="NCBI Taxonomy" id="364297"/>
    <lineage>
        <taxon>Bacteria</taxon>
        <taxon>Pseudomonadati</taxon>
        <taxon>Pseudomonadota</taxon>
        <taxon>Alphaproteobacteria</taxon>
        <taxon>Rhodobacterales</taxon>
        <taxon>Paracoccaceae</taxon>
        <taxon>Rhodovulum</taxon>
    </lineage>
</organism>
<accession>A0ABS1RL86</accession>
<keyword evidence="1" id="KW-1133">Transmembrane helix</keyword>
<keyword evidence="1" id="KW-0472">Membrane</keyword>
<dbReference type="RefSeq" id="WP_237400014.1">
    <property type="nucleotide sequence ID" value="NZ_JAESIM010000109.1"/>
</dbReference>
<keyword evidence="1" id="KW-0812">Transmembrane</keyword>
<keyword evidence="3" id="KW-1185">Reference proteome</keyword>
<protein>
    <recommendedName>
        <fullName evidence="4">Chromate transporter</fullName>
    </recommendedName>
</protein>
<evidence type="ECO:0000313" key="2">
    <source>
        <dbReference type="EMBL" id="MBL3580447.1"/>
    </source>
</evidence>
<proteinExistence type="predicted"/>
<feature type="transmembrane region" description="Helical" evidence="1">
    <location>
        <begin position="16"/>
        <end position="47"/>
    </location>
</feature>